<dbReference type="Proteomes" id="UP000778523">
    <property type="component" value="Unassembled WGS sequence"/>
</dbReference>
<feature type="region of interest" description="Disordered" evidence="1">
    <location>
        <begin position="120"/>
        <end position="139"/>
    </location>
</feature>
<comment type="caution">
    <text evidence="2">The sequence shown here is derived from an EMBL/GenBank/DDBJ whole genome shotgun (WGS) entry which is preliminary data.</text>
</comment>
<dbReference type="RefSeq" id="WP_170021041.1">
    <property type="nucleotide sequence ID" value="NZ_JABCSC020000001.1"/>
</dbReference>
<dbReference type="InterPro" id="IPR036170">
    <property type="entry name" value="YezG-like_sf"/>
</dbReference>
<reference evidence="2 3" key="1">
    <citation type="submission" date="2020-06" db="EMBL/GenBank/DDBJ databases">
        <title>Draft genome of Uliginosibacterium sp. IMCC34675.</title>
        <authorList>
            <person name="Song J."/>
        </authorList>
    </citation>
    <scope>NUCLEOTIDE SEQUENCE [LARGE SCALE GENOMIC DNA]</scope>
    <source>
        <strain evidence="2 3">IMCC34675</strain>
    </source>
</reference>
<organism evidence="2 3">
    <name type="scientific">Uliginosibacterium aquaticum</name>
    <dbReference type="NCBI Taxonomy" id="2731212"/>
    <lineage>
        <taxon>Bacteria</taxon>
        <taxon>Pseudomonadati</taxon>
        <taxon>Pseudomonadota</taxon>
        <taxon>Betaproteobacteria</taxon>
        <taxon>Rhodocyclales</taxon>
        <taxon>Zoogloeaceae</taxon>
        <taxon>Uliginosibacterium</taxon>
    </lineage>
</organism>
<dbReference type="EMBL" id="JABCSC020000001">
    <property type="protein sequence ID" value="NSL54559.1"/>
    <property type="molecule type" value="Genomic_DNA"/>
</dbReference>
<evidence type="ECO:0000256" key="1">
    <source>
        <dbReference type="SAM" id="MobiDB-lite"/>
    </source>
</evidence>
<keyword evidence="3" id="KW-1185">Reference proteome</keyword>
<evidence type="ECO:0000313" key="3">
    <source>
        <dbReference type="Proteomes" id="UP000778523"/>
    </source>
</evidence>
<accession>A0ABX2IDA1</accession>
<dbReference type="SUPFAM" id="SSF160424">
    <property type="entry name" value="BH3703-like"/>
    <property type="match status" value="1"/>
</dbReference>
<dbReference type="Gene3D" id="3.30.500.20">
    <property type="entry name" value="BH3703-like domains"/>
    <property type="match status" value="1"/>
</dbReference>
<name>A0ABX2IDA1_9RHOO</name>
<sequence length="139" mass="15755">MHHTALISEEKMTVEEAYQSLANEILECVSGEQWDFARSSVKIFSRMTQTDIERKNGESSYVNEKFSAFDVGMKASAAALYLRDNLLATTGQRIWGLTFTLYPDGKFNIEYDYNKPEDYEETDEVISGDQANASLGKLE</sequence>
<gene>
    <name evidence="2" type="ORF">HJ583_005955</name>
</gene>
<protein>
    <recommendedName>
        <fullName evidence="4">DUF600 family protein</fullName>
    </recommendedName>
</protein>
<evidence type="ECO:0008006" key="4">
    <source>
        <dbReference type="Google" id="ProtNLM"/>
    </source>
</evidence>
<proteinExistence type="predicted"/>
<evidence type="ECO:0000313" key="2">
    <source>
        <dbReference type="EMBL" id="NSL54559.1"/>
    </source>
</evidence>